<dbReference type="AlphaFoldDB" id="A0A919YRF7"/>
<reference evidence="1" key="1">
    <citation type="submission" date="2021-03" db="EMBL/GenBank/DDBJ databases">
        <title>Antimicrobial resistance genes in bacteria isolated from Japanese honey, and their potential for conferring macrolide and lincosamide resistance in the American foulbrood pathogen Paenibacillus larvae.</title>
        <authorList>
            <person name="Okamoto M."/>
            <person name="Kumagai M."/>
            <person name="Kanamori H."/>
            <person name="Takamatsu D."/>
        </authorList>
    </citation>
    <scope>NUCLEOTIDE SEQUENCE</scope>
    <source>
        <strain evidence="1">J40TS1</strain>
    </source>
</reference>
<comment type="caution">
    <text evidence="1">The sequence shown here is derived from an EMBL/GenBank/DDBJ whole genome shotgun (WGS) entry which is preliminary data.</text>
</comment>
<sequence length="56" mass="6232">MGFQDQEDGTLVESEERSVGTCYVSTAVFASVTYSPSSNPQRNYIVIKVQLFELPL</sequence>
<proteinExistence type="predicted"/>
<dbReference type="EMBL" id="BOSE01000004">
    <property type="protein sequence ID" value="GIP16834.1"/>
    <property type="molecule type" value="Genomic_DNA"/>
</dbReference>
<accession>A0A919YRF7</accession>
<evidence type="ECO:0000313" key="1">
    <source>
        <dbReference type="EMBL" id="GIP16834.1"/>
    </source>
</evidence>
<evidence type="ECO:0000313" key="2">
    <source>
        <dbReference type="Proteomes" id="UP000683139"/>
    </source>
</evidence>
<name>A0A919YRF7_9BACL</name>
<protein>
    <submittedName>
        <fullName evidence="1">Uncharacterized protein</fullName>
    </submittedName>
</protein>
<gene>
    <name evidence="1" type="ORF">J40TS1_24760</name>
</gene>
<dbReference type="Proteomes" id="UP000683139">
    <property type="component" value="Unassembled WGS sequence"/>
</dbReference>
<keyword evidence="2" id="KW-1185">Reference proteome</keyword>
<organism evidence="1 2">
    <name type="scientific">Paenibacillus montaniterrae</name>
    <dbReference type="NCBI Taxonomy" id="429341"/>
    <lineage>
        <taxon>Bacteria</taxon>
        <taxon>Bacillati</taxon>
        <taxon>Bacillota</taxon>
        <taxon>Bacilli</taxon>
        <taxon>Bacillales</taxon>
        <taxon>Paenibacillaceae</taxon>
        <taxon>Paenibacillus</taxon>
    </lineage>
</organism>